<accession>A0A1F5XIC6</accession>
<feature type="domain" description="Large ribosomal subunit protein uL5 N-terminal" evidence="7">
    <location>
        <begin position="25"/>
        <end position="80"/>
    </location>
</feature>
<keyword evidence="5" id="KW-0694">RNA-binding</keyword>
<dbReference type="AlphaFoldDB" id="A0A1F5XIC6"/>
<dbReference type="InterPro" id="IPR031310">
    <property type="entry name" value="Ribosomal_uL5_N"/>
</dbReference>
<comment type="subunit">
    <text evidence="5">Part of the 50S ribosomal subunit; part of the 5S rRNA/L5/L18/L25 subcomplex. Contacts the 5S rRNA and the P site tRNA. Forms a bridge to the 30S subunit in the 70S ribosome.</text>
</comment>
<dbReference type="PANTHER" id="PTHR11994">
    <property type="entry name" value="60S RIBOSOMAL PROTEIN L11-RELATED"/>
    <property type="match status" value="1"/>
</dbReference>
<dbReference type="GO" id="GO:0000049">
    <property type="term" value="F:tRNA binding"/>
    <property type="evidence" value="ECO:0007669"/>
    <property type="project" value="UniProtKB-UniRule"/>
</dbReference>
<dbReference type="InterPro" id="IPR002132">
    <property type="entry name" value="Ribosomal_uL5"/>
</dbReference>
<dbReference type="FunFam" id="3.30.1440.10:FF:000001">
    <property type="entry name" value="50S ribosomal protein L5"/>
    <property type="match status" value="1"/>
</dbReference>
<dbReference type="EMBL" id="MFIF01000002">
    <property type="protein sequence ID" value="OGF87692.1"/>
    <property type="molecule type" value="Genomic_DNA"/>
</dbReference>
<evidence type="ECO:0000256" key="6">
    <source>
        <dbReference type="RuleBase" id="RU003930"/>
    </source>
</evidence>
<dbReference type="Gene3D" id="3.30.1440.10">
    <property type="match status" value="1"/>
</dbReference>
<keyword evidence="5" id="KW-0699">rRNA-binding</keyword>
<dbReference type="InterPro" id="IPR020930">
    <property type="entry name" value="Ribosomal_uL5_bac-type"/>
</dbReference>
<reference evidence="9 10" key="1">
    <citation type="journal article" date="2016" name="Nat. Commun.">
        <title>Thousands of microbial genomes shed light on interconnected biogeochemical processes in an aquifer system.</title>
        <authorList>
            <person name="Anantharaman K."/>
            <person name="Brown C.T."/>
            <person name="Hug L.A."/>
            <person name="Sharon I."/>
            <person name="Castelle C.J."/>
            <person name="Probst A.J."/>
            <person name="Thomas B.C."/>
            <person name="Singh A."/>
            <person name="Wilkins M.J."/>
            <person name="Karaoz U."/>
            <person name="Brodie E.L."/>
            <person name="Williams K.H."/>
            <person name="Hubbard S.S."/>
            <person name="Banfield J.F."/>
        </authorList>
    </citation>
    <scope>NUCLEOTIDE SEQUENCE [LARGE SCALE GENOMIC DNA]</scope>
</reference>
<dbReference type="GO" id="GO:0006412">
    <property type="term" value="P:translation"/>
    <property type="evidence" value="ECO:0007669"/>
    <property type="project" value="UniProtKB-UniRule"/>
</dbReference>
<dbReference type="InterPro" id="IPR031309">
    <property type="entry name" value="Ribosomal_uL5_C"/>
</dbReference>
<comment type="similarity">
    <text evidence="1 5 6">Belongs to the universal ribosomal protein uL5 family.</text>
</comment>
<keyword evidence="5" id="KW-0820">tRNA-binding</keyword>
<evidence type="ECO:0000259" key="8">
    <source>
        <dbReference type="Pfam" id="PF00673"/>
    </source>
</evidence>
<dbReference type="GO" id="GO:0005840">
    <property type="term" value="C:ribosome"/>
    <property type="evidence" value="ECO:0007669"/>
    <property type="project" value="UniProtKB-KW"/>
</dbReference>
<evidence type="ECO:0000259" key="7">
    <source>
        <dbReference type="Pfam" id="PF00281"/>
    </source>
</evidence>
<evidence type="ECO:0000256" key="5">
    <source>
        <dbReference type="HAMAP-Rule" id="MF_01333"/>
    </source>
</evidence>
<dbReference type="Pfam" id="PF00281">
    <property type="entry name" value="Ribosomal_L5"/>
    <property type="match status" value="1"/>
</dbReference>
<protein>
    <recommendedName>
        <fullName evidence="4 5">Large ribosomal subunit protein uL5</fullName>
    </recommendedName>
</protein>
<evidence type="ECO:0000313" key="10">
    <source>
        <dbReference type="Proteomes" id="UP000177346"/>
    </source>
</evidence>
<comment type="caution">
    <text evidence="9">The sequence shown here is derived from an EMBL/GenBank/DDBJ whole genome shotgun (WGS) entry which is preliminary data.</text>
</comment>
<dbReference type="Proteomes" id="UP000177346">
    <property type="component" value="Unassembled WGS sequence"/>
</dbReference>
<dbReference type="NCBIfam" id="NF000585">
    <property type="entry name" value="PRK00010.1"/>
    <property type="match status" value="1"/>
</dbReference>
<dbReference type="GO" id="GO:0019843">
    <property type="term" value="F:rRNA binding"/>
    <property type="evidence" value="ECO:0007669"/>
    <property type="project" value="UniProtKB-UniRule"/>
</dbReference>
<evidence type="ECO:0000256" key="2">
    <source>
        <dbReference type="ARBA" id="ARBA00022980"/>
    </source>
</evidence>
<gene>
    <name evidence="5" type="primary">rplE</name>
    <name evidence="9" type="ORF">A3B19_01755</name>
</gene>
<evidence type="ECO:0000256" key="1">
    <source>
        <dbReference type="ARBA" id="ARBA00008553"/>
    </source>
</evidence>
<evidence type="ECO:0000313" key="9">
    <source>
        <dbReference type="EMBL" id="OGF87692.1"/>
    </source>
</evidence>
<dbReference type="InterPro" id="IPR022803">
    <property type="entry name" value="Ribosomal_uL5_dom_sf"/>
</dbReference>
<keyword evidence="2 5" id="KW-0689">Ribosomal protein</keyword>
<dbReference type="GO" id="GO:0003735">
    <property type="term" value="F:structural constituent of ribosome"/>
    <property type="evidence" value="ECO:0007669"/>
    <property type="project" value="InterPro"/>
</dbReference>
<dbReference type="SUPFAM" id="SSF55282">
    <property type="entry name" value="RL5-like"/>
    <property type="match status" value="1"/>
</dbReference>
<evidence type="ECO:0000256" key="3">
    <source>
        <dbReference type="ARBA" id="ARBA00023274"/>
    </source>
</evidence>
<sequence length="181" mass="20255">MQSIKEKYIKEAVPKMMKEFGLRTPMAAPRILKVVVNVGTGKMRDKKDAIEAVEKHLALITGQKPSPRPARVAIASFKTRQGMTVGYKVTLRGKRMYDFLDKLVGFAIPRTRDFRGIPLKSVDASGNLTVGVKEHIVFPEMIGEDVRNIFGLEVTVVTSARKRDEAIELFKLLGFPLQRNG</sequence>
<proteinExistence type="inferred from homology"/>
<comment type="function">
    <text evidence="5">This is 1 of the proteins that bind and probably mediate the attachment of the 5S RNA into the large ribosomal subunit, where it forms part of the central protuberance. In the 70S ribosome it contacts protein S13 of the 30S subunit (bridge B1b), connecting the 2 subunits; this bridge is implicated in subunit movement. Contacts the P site tRNA; the 5S rRNA and some of its associated proteins might help stabilize positioning of ribosome-bound tRNAs.</text>
</comment>
<organism evidence="9 10">
    <name type="scientific">Candidatus Giovannonibacteria bacterium RIFCSPLOWO2_01_FULL_46_32</name>
    <dbReference type="NCBI Taxonomy" id="1798353"/>
    <lineage>
        <taxon>Bacteria</taxon>
        <taxon>Candidatus Giovannoniibacteriota</taxon>
    </lineage>
</organism>
<dbReference type="Pfam" id="PF00673">
    <property type="entry name" value="Ribosomal_L5_C"/>
    <property type="match status" value="1"/>
</dbReference>
<evidence type="ECO:0000256" key="4">
    <source>
        <dbReference type="ARBA" id="ARBA00035245"/>
    </source>
</evidence>
<dbReference type="PIRSF" id="PIRSF002161">
    <property type="entry name" value="Ribosomal_L5"/>
    <property type="match status" value="1"/>
</dbReference>
<keyword evidence="3 5" id="KW-0687">Ribonucleoprotein</keyword>
<feature type="domain" description="Large ribosomal subunit protein uL5 C-terminal" evidence="8">
    <location>
        <begin position="85"/>
        <end position="176"/>
    </location>
</feature>
<name>A0A1F5XIC6_9BACT</name>
<dbReference type="HAMAP" id="MF_01333_B">
    <property type="entry name" value="Ribosomal_uL5_B"/>
    <property type="match status" value="1"/>
</dbReference>
<dbReference type="GO" id="GO:1990904">
    <property type="term" value="C:ribonucleoprotein complex"/>
    <property type="evidence" value="ECO:0007669"/>
    <property type="project" value="UniProtKB-KW"/>
</dbReference>